<keyword evidence="7" id="KW-1185">Reference proteome</keyword>
<protein>
    <submittedName>
        <fullName evidence="6">ADP-ribose pyrophosphatase YjhB (NUDIX family)</fullName>
    </submittedName>
</protein>
<dbReference type="PROSITE" id="PS51257">
    <property type="entry name" value="PROKAR_LIPOPROTEIN"/>
    <property type="match status" value="1"/>
</dbReference>
<dbReference type="AlphaFoldDB" id="A0A326U214"/>
<evidence type="ECO:0000256" key="2">
    <source>
        <dbReference type="ARBA" id="ARBA00022801"/>
    </source>
</evidence>
<dbReference type="Proteomes" id="UP000248806">
    <property type="component" value="Unassembled WGS sequence"/>
</dbReference>
<accession>A0A326U214</accession>
<dbReference type="PROSITE" id="PS51462">
    <property type="entry name" value="NUDIX"/>
    <property type="match status" value="1"/>
</dbReference>
<name>A0A326U214_THEHA</name>
<dbReference type="InterPro" id="IPR000086">
    <property type="entry name" value="NUDIX_hydrolase_dom"/>
</dbReference>
<evidence type="ECO:0000256" key="1">
    <source>
        <dbReference type="ARBA" id="ARBA00001946"/>
    </source>
</evidence>
<evidence type="ECO:0000313" key="7">
    <source>
        <dbReference type="Proteomes" id="UP000248806"/>
    </source>
</evidence>
<dbReference type="CDD" id="cd03674">
    <property type="entry name" value="NUDIX_Hydrolase"/>
    <property type="match status" value="1"/>
</dbReference>
<organism evidence="6 7">
    <name type="scientific">Thermosporothrix hazakensis</name>
    <dbReference type="NCBI Taxonomy" id="644383"/>
    <lineage>
        <taxon>Bacteria</taxon>
        <taxon>Bacillati</taxon>
        <taxon>Chloroflexota</taxon>
        <taxon>Ktedonobacteria</taxon>
        <taxon>Ktedonobacterales</taxon>
        <taxon>Thermosporotrichaceae</taxon>
        <taxon>Thermosporothrix</taxon>
    </lineage>
</organism>
<feature type="domain" description="Nudix hydrolase" evidence="5">
    <location>
        <begin position="125"/>
        <end position="262"/>
    </location>
</feature>
<sequence length="269" mass="29948">MDKKGAKGGLVFLLVASAQSATAQLLSACEALVQLMPQLRRIDATASAIEECIKAGQDAIACCPLKEASKLHKAYPDTVVTLAADPTITAHYLLATLDPSAVSNIIFAERSRRAAINCRPHQRHAYQFTVTGLVFDQEGSHLFLIPRAKGRWFPPGGHVEEGEFPHEALIREIHEETGYTVTFLQQPAETGLRIENTYFVPHPYRTLLVDLGTHYHFDLLYLCRVASPPPEPTEYNGQWFLPTQALELPLPRELARILQELPKPLLHDI</sequence>
<evidence type="ECO:0000313" key="6">
    <source>
        <dbReference type="EMBL" id="PZW22473.1"/>
    </source>
</evidence>
<dbReference type="PROSITE" id="PS00893">
    <property type="entry name" value="NUDIX_BOX"/>
    <property type="match status" value="1"/>
</dbReference>
<dbReference type="Gene3D" id="3.90.79.10">
    <property type="entry name" value="Nucleoside Triphosphate Pyrophosphohydrolase"/>
    <property type="match status" value="1"/>
</dbReference>
<reference evidence="6 7" key="1">
    <citation type="submission" date="2018-06" db="EMBL/GenBank/DDBJ databases">
        <title>Genomic Encyclopedia of Archaeal and Bacterial Type Strains, Phase II (KMG-II): from individual species to whole genera.</title>
        <authorList>
            <person name="Goeker M."/>
        </authorList>
    </citation>
    <scope>NUCLEOTIDE SEQUENCE [LARGE SCALE GENOMIC DNA]</scope>
    <source>
        <strain evidence="6 7">ATCC BAA-1881</strain>
    </source>
</reference>
<keyword evidence="2 3" id="KW-0378">Hydrolase</keyword>
<comment type="caution">
    <text evidence="6">The sequence shown here is derived from an EMBL/GenBank/DDBJ whole genome shotgun (WGS) entry which is preliminary data.</text>
</comment>
<dbReference type="InterPro" id="IPR020476">
    <property type="entry name" value="Nudix_hydrolase"/>
</dbReference>
<dbReference type="Pfam" id="PF00293">
    <property type="entry name" value="NUDIX"/>
    <property type="match status" value="1"/>
</dbReference>
<feature type="signal peptide" evidence="4">
    <location>
        <begin position="1"/>
        <end position="23"/>
    </location>
</feature>
<dbReference type="SUPFAM" id="SSF55811">
    <property type="entry name" value="Nudix"/>
    <property type="match status" value="1"/>
</dbReference>
<dbReference type="PANTHER" id="PTHR43046">
    <property type="entry name" value="GDP-MANNOSE MANNOSYL HYDROLASE"/>
    <property type="match status" value="1"/>
</dbReference>
<dbReference type="GO" id="GO:0016787">
    <property type="term" value="F:hydrolase activity"/>
    <property type="evidence" value="ECO:0007669"/>
    <property type="project" value="UniProtKB-KW"/>
</dbReference>
<dbReference type="PRINTS" id="PR00502">
    <property type="entry name" value="NUDIXFAMILY"/>
</dbReference>
<dbReference type="OrthoDB" id="9800077at2"/>
<dbReference type="RefSeq" id="WP_137686015.1">
    <property type="nucleotide sequence ID" value="NZ_BIFX01000001.1"/>
</dbReference>
<feature type="chain" id="PRO_5016431676" evidence="4">
    <location>
        <begin position="24"/>
        <end position="269"/>
    </location>
</feature>
<dbReference type="EMBL" id="QKUF01000033">
    <property type="protein sequence ID" value="PZW22473.1"/>
    <property type="molecule type" value="Genomic_DNA"/>
</dbReference>
<gene>
    <name evidence="6" type="ORF">EI42_05495</name>
</gene>
<comment type="cofactor">
    <cofactor evidence="1">
        <name>Mg(2+)</name>
        <dbReference type="ChEBI" id="CHEBI:18420"/>
    </cofactor>
</comment>
<proteinExistence type="inferred from homology"/>
<dbReference type="InterPro" id="IPR015797">
    <property type="entry name" value="NUDIX_hydrolase-like_dom_sf"/>
</dbReference>
<evidence type="ECO:0000256" key="3">
    <source>
        <dbReference type="RuleBase" id="RU003476"/>
    </source>
</evidence>
<evidence type="ECO:0000256" key="4">
    <source>
        <dbReference type="SAM" id="SignalP"/>
    </source>
</evidence>
<dbReference type="PANTHER" id="PTHR43046:SF14">
    <property type="entry name" value="MUTT_NUDIX FAMILY PROTEIN"/>
    <property type="match status" value="1"/>
</dbReference>
<keyword evidence="4" id="KW-0732">Signal</keyword>
<comment type="similarity">
    <text evidence="3">Belongs to the Nudix hydrolase family.</text>
</comment>
<evidence type="ECO:0000259" key="5">
    <source>
        <dbReference type="PROSITE" id="PS51462"/>
    </source>
</evidence>
<dbReference type="InterPro" id="IPR020084">
    <property type="entry name" value="NUDIX_hydrolase_CS"/>
</dbReference>